<reference evidence="2 3" key="1">
    <citation type="submission" date="2019-04" db="EMBL/GenBank/DDBJ databases">
        <title>Phreatobacter aquaticus sp. nov.</title>
        <authorList>
            <person name="Choi A."/>
            <person name="Baek K."/>
        </authorList>
    </citation>
    <scope>NUCLEOTIDE SEQUENCE [LARGE SCALE GENOMIC DNA]</scope>
    <source>
        <strain evidence="2 3">NMCR1094</strain>
    </source>
</reference>
<dbReference type="EMBL" id="CP039865">
    <property type="protein sequence ID" value="QCK87702.1"/>
    <property type="molecule type" value="Genomic_DNA"/>
</dbReference>
<evidence type="ECO:0008006" key="4">
    <source>
        <dbReference type="Google" id="ProtNLM"/>
    </source>
</evidence>
<gene>
    <name evidence="2" type="ORF">E8L99_19065</name>
</gene>
<keyword evidence="1" id="KW-0732">Signal</keyword>
<protein>
    <recommendedName>
        <fullName evidence="4">DUF1849 family protein</fullName>
    </recommendedName>
</protein>
<name>A0A4D7QUR1_9HYPH</name>
<sequence length="358" mass="38428">MSGPAAMMIALAWTSSVQAQQPCEPRPVPQARIEAGAPLPSLAPMPRDARSASIDHATRRLTFATACSGADLVRFYRVTMNHLQWHEPSGMQERRSEIRMEFQRGRQAIQIAIRPEPAGSQVIVEQADGVVAPDAAQSAAVAVAPTPPPAPQEQANGLTAKAVNGLVIPQPSRGEGQGSGLATYVTARVPATTADIAAFYRRELIGRGWKEEPGATLTETHGRIRFTTSDGPGLLTLEHSRATGLTDIRLRVVRERLARDNAMMIVPGRAVVLFGNETDRPAAFEIAGRTIQVRPGIVPGLGAPETHRPPSLELAPGPHRLTLRRPGQPAVEIFVVLDEDSPWGVIAKRDGLEALPAY</sequence>
<evidence type="ECO:0000313" key="3">
    <source>
        <dbReference type="Proteomes" id="UP000298588"/>
    </source>
</evidence>
<feature type="chain" id="PRO_5020500117" description="DUF1849 family protein" evidence="1">
    <location>
        <begin position="20"/>
        <end position="358"/>
    </location>
</feature>
<dbReference type="OrthoDB" id="7927554at2"/>
<dbReference type="RefSeq" id="WP_137101030.1">
    <property type="nucleotide sequence ID" value="NZ_CP039865.1"/>
</dbReference>
<feature type="signal peptide" evidence="1">
    <location>
        <begin position="1"/>
        <end position="19"/>
    </location>
</feature>
<dbReference type="KEGG" id="paqt:E8L99_19065"/>
<keyword evidence="3" id="KW-1185">Reference proteome</keyword>
<evidence type="ECO:0000313" key="2">
    <source>
        <dbReference type="EMBL" id="QCK87702.1"/>
    </source>
</evidence>
<accession>A0A4D7QUR1</accession>
<organism evidence="2 3">
    <name type="scientific">Phreatobacter aquaticus</name>
    <dbReference type="NCBI Taxonomy" id="2570229"/>
    <lineage>
        <taxon>Bacteria</taxon>
        <taxon>Pseudomonadati</taxon>
        <taxon>Pseudomonadota</taxon>
        <taxon>Alphaproteobacteria</taxon>
        <taxon>Hyphomicrobiales</taxon>
        <taxon>Phreatobacteraceae</taxon>
        <taxon>Phreatobacter</taxon>
    </lineage>
</organism>
<proteinExistence type="predicted"/>
<dbReference type="Proteomes" id="UP000298588">
    <property type="component" value="Chromosome"/>
</dbReference>
<evidence type="ECO:0000256" key="1">
    <source>
        <dbReference type="SAM" id="SignalP"/>
    </source>
</evidence>
<dbReference type="AlphaFoldDB" id="A0A4D7QUR1"/>